<protein>
    <submittedName>
        <fullName evidence="1">Uncharacterized protein</fullName>
    </submittedName>
</protein>
<dbReference type="AlphaFoldDB" id="A0A7X4LPT1"/>
<keyword evidence="2" id="KW-1185">Reference proteome</keyword>
<evidence type="ECO:0000313" key="1">
    <source>
        <dbReference type="EMBL" id="MZI95675.1"/>
    </source>
</evidence>
<dbReference type="Proteomes" id="UP000462621">
    <property type="component" value="Unassembled WGS sequence"/>
</dbReference>
<proteinExistence type="predicted"/>
<name>A0A7X4LPT1_9VIBR</name>
<sequence length="136" mass="15854">MIVLMKNRREISDISNTLEKHYQACFKLTHKTAYDSIFRSVSRFITLEEALLNQLTQFDCDKNNIQIRKNQFNNTEIFESYGELLNANTSLIKYLTEMIAVIENIEVCSLLSYWTAAMKIENDDIASKIEYAHTIT</sequence>
<organism evidence="1 2">
    <name type="scientific">Vibrio eleionomae</name>
    <dbReference type="NCBI Taxonomy" id="2653505"/>
    <lineage>
        <taxon>Bacteria</taxon>
        <taxon>Pseudomonadati</taxon>
        <taxon>Pseudomonadota</taxon>
        <taxon>Gammaproteobacteria</taxon>
        <taxon>Vibrionales</taxon>
        <taxon>Vibrionaceae</taxon>
        <taxon>Vibrio</taxon>
    </lineage>
</organism>
<reference evidence="1 2" key="1">
    <citation type="submission" date="2019-10" db="EMBL/GenBank/DDBJ databases">
        <title>Vibrio sp. nov. isolated from a shrimp pond.</title>
        <authorList>
            <person name="Gomez-Gil B."/>
            <person name="Enciso-Ibarra J."/>
            <person name="Enciso-Ibarra K."/>
            <person name="Bolan-Mejia C."/>
        </authorList>
    </citation>
    <scope>NUCLEOTIDE SEQUENCE [LARGE SCALE GENOMIC DNA]</scope>
    <source>
        <strain evidence="1 2">CAIM 722</strain>
    </source>
</reference>
<accession>A0A7X4LPT1</accession>
<dbReference type="EMBL" id="WEKT01000066">
    <property type="protein sequence ID" value="MZI95675.1"/>
    <property type="molecule type" value="Genomic_DNA"/>
</dbReference>
<gene>
    <name evidence="1" type="ORF">F9817_21060</name>
</gene>
<dbReference type="RefSeq" id="WP_161158173.1">
    <property type="nucleotide sequence ID" value="NZ_WEKT01000066.1"/>
</dbReference>
<comment type="caution">
    <text evidence="1">The sequence shown here is derived from an EMBL/GenBank/DDBJ whole genome shotgun (WGS) entry which is preliminary data.</text>
</comment>
<evidence type="ECO:0000313" key="2">
    <source>
        <dbReference type="Proteomes" id="UP000462621"/>
    </source>
</evidence>